<dbReference type="SMART" id="SM00387">
    <property type="entry name" value="HATPase_c"/>
    <property type="match status" value="1"/>
</dbReference>
<protein>
    <recommendedName>
        <fullName evidence="3">histidine kinase</fullName>
        <ecNumber evidence="3">2.7.13.3</ecNumber>
    </recommendedName>
</protein>
<dbReference type="OrthoDB" id="9087351at2"/>
<dbReference type="SMART" id="SM00086">
    <property type="entry name" value="PAC"/>
    <property type="match status" value="1"/>
</dbReference>
<evidence type="ECO:0000259" key="14">
    <source>
        <dbReference type="PROSITE" id="PS50112"/>
    </source>
</evidence>
<dbReference type="Pfam" id="PF00512">
    <property type="entry name" value="HisKA"/>
    <property type="match status" value="1"/>
</dbReference>
<accession>A0A2S9H1I4</accession>
<keyword evidence="10" id="KW-0902">Two-component regulatory system</keyword>
<dbReference type="Pfam" id="PF08447">
    <property type="entry name" value="PAS_3"/>
    <property type="match status" value="1"/>
</dbReference>
<keyword evidence="17" id="KW-1185">Reference proteome</keyword>
<dbReference type="PROSITE" id="PS50113">
    <property type="entry name" value="PAC"/>
    <property type="match status" value="1"/>
</dbReference>
<evidence type="ECO:0000259" key="13">
    <source>
        <dbReference type="PROSITE" id="PS50109"/>
    </source>
</evidence>
<dbReference type="InterPro" id="IPR050736">
    <property type="entry name" value="Sensor_HK_Regulatory"/>
</dbReference>
<feature type="domain" description="Histidine kinase" evidence="13">
    <location>
        <begin position="259"/>
        <end position="478"/>
    </location>
</feature>
<evidence type="ECO:0000313" key="16">
    <source>
        <dbReference type="EMBL" id="PRC93839.1"/>
    </source>
</evidence>
<dbReference type="AlphaFoldDB" id="A0A2S9H1I4"/>
<dbReference type="PANTHER" id="PTHR43711:SF1">
    <property type="entry name" value="HISTIDINE KINASE 1"/>
    <property type="match status" value="1"/>
</dbReference>
<evidence type="ECO:0000256" key="6">
    <source>
        <dbReference type="ARBA" id="ARBA00022679"/>
    </source>
</evidence>
<dbReference type="SUPFAM" id="SSF47384">
    <property type="entry name" value="Homodimeric domain of signal transducing histidine kinase"/>
    <property type="match status" value="1"/>
</dbReference>
<organism evidence="16 17">
    <name type="scientific">Solimicrobium silvestre</name>
    <dbReference type="NCBI Taxonomy" id="2099400"/>
    <lineage>
        <taxon>Bacteria</taxon>
        <taxon>Pseudomonadati</taxon>
        <taxon>Pseudomonadota</taxon>
        <taxon>Betaproteobacteria</taxon>
        <taxon>Burkholderiales</taxon>
        <taxon>Oxalobacteraceae</taxon>
        <taxon>Solimicrobium</taxon>
    </lineage>
</organism>
<evidence type="ECO:0000256" key="12">
    <source>
        <dbReference type="SAM" id="Phobius"/>
    </source>
</evidence>
<keyword evidence="8" id="KW-0418">Kinase</keyword>
<dbReference type="GO" id="GO:0005524">
    <property type="term" value="F:ATP binding"/>
    <property type="evidence" value="ECO:0007669"/>
    <property type="project" value="UniProtKB-KW"/>
</dbReference>
<dbReference type="PRINTS" id="PR00344">
    <property type="entry name" value="BCTRLSENSOR"/>
</dbReference>
<dbReference type="GO" id="GO:0000155">
    <property type="term" value="F:phosphorelay sensor kinase activity"/>
    <property type="evidence" value="ECO:0007669"/>
    <property type="project" value="InterPro"/>
</dbReference>
<dbReference type="EMBL" id="PUGF01000005">
    <property type="protein sequence ID" value="PRC93839.1"/>
    <property type="molecule type" value="Genomic_DNA"/>
</dbReference>
<feature type="domain" description="PAC" evidence="15">
    <location>
        <begin position="203"/>
        <end position="255"/>
    </location>
</feature>
<comment type="catalytic activity">
    <reaction evidence="1">
        <text>ATP + protein L-histidine = ADP + protein N-phospho-L-histidine.</text>
        <dbReference type="EC" id="2.7.13.3"/>
    </reaction>
</comment>
<dbReference type="InterPro" id="IPR001610">
    <property type="entry name" value="PAC"/>
</dbReference>
<dbReference type="Gene3D" id="3.30.565.10">
    <property type="entry name" value="Histidine kinase-like ATPase, C-terminal domain"/>
    <property type="match status" value="1"/>
</dbReference>
<dbReference type="InterPro" id="IPR004358">
    <property type="entry name" value="Sig_transdc_His_kin-like_C"/>
</dbReference>
<evidence type="ECO:0000256" key="8">
    <source>
        <dbReference type="ARBA" id="ARBA00022777"/>
    </source>
</evidence>
<dbReference type="InterPro" id="IPR036890">
    <property type="entry name" value="HATPase_C_sf"/>
</dbReference>
<keyword evidence="9" id="KW-0067">ATP-binding</keyword>
<dbReference type="FunFam" id="3.30.565.10:FF:000023">
    <property type="entry name" value="PAS domain-containing sensor histidine kinase"/>
    <property type="match status" value="1"/>
</dbReference>
<evidence type="ECO:0000256" key="2">
    <source>
        <dbReference type="ARBA" id="ARBA00004236"/>
    </source>
</evidence>
<dbReference type="InterPro" id="IPR003594">
    <property type="entry name" value="HATPase_dom"/>
</dbReference>
<dbReference type="PROSITE" id="PS50109">
    <property type="entry name" value="HIS_KIN"/>
    <property type="match status" value="1"/>
</dbReference>
<dbReference type="SUPFAM" id="SSF55874">
    <property type="entry name" value="ATPase domain of HSP90 chaperone/DNA topoisomerase II/histidine kinase"/>
    <property type="match status" value="1"/>
</dbReference>
<dbReference type="InterPro" id="IPR000700">
    <property type="entry name" value="PAS-assoc_C"/>
</dbReference>
<dbReference type="CDD" id="cd00082">
    <property type="entry name" value="HisKA"/>
    <property type="match status" value="1"/>
</dbReference>
<dbReference type="InterPro" id="IPR036097">
    <property type="entry name" value="HisK_dim/P_sf"/>
</dbReference>
<proteinExistence type="predicted"/>
<dbReference type="InterPro" id="IPR000014">
    <property type="entry name" value="PAS"/>
</dbReference>
<feature type="transmembrane region" description="Helical" evidence="12">
    <location>
        <begin position="72"/>
        <end position="95"/>
    </location>
</feature>
<dbReference type="InterPro" id="IPR005467">
    <property type="entry name" value="His_kinase_dom"/>
</dbReference>
<dbReference type="SMART" id="SM00388">
    <property type="entry name" value="HisKA"/>
    <property type="match status" value="1"/>
</dbReference>
<dbReference type="SMART" id="SM00091">
    <property type="entry name" value="PAS"/>
    <property type="match status" value="1"/>
</dbReference>
<dbReference type="InterPro" id="IPR003661">
    <property type="entry name" value="HisK_dim/P_dom"/>
</dbReference>
<gene>
    <name evidence="16" type="ORF">S2091_1448</name>
</gene>
<dbReference type="RefSeq" id="WP_105531122.1">
    <property type="nucleotide sequence ID" value="NZ_PUGF01000005.1"/>
</dbReference>
<evidence type="ECO:0000256" key="11">
    <source>
        <dbReference type="ARBA" id="ARBA00023136"/>
    </source>
</evidence>
<reference evidence="16 17" key="1">
    <citation type="submission" date="2018-02" db="EMBL/GenBank/DDBJ databases">
        <title>Solimicrobium silvestre gen. nov., sp. nov., isolated from alpine forest soil.</title>
        <authorList>
            <person name="Margesin R."/>
            <person name="Albuquerque L."/>
            <person name="Zhang D.-C."/>
            <person name="Froufe H.J.C."/>
            <person name="Severino R."/>
            <person name="Roxo I."/>
            <person name="Egas C."/>
            <person name="Da Costa M.S."/>
        </authorList>
    </citation>
    <scope>NUCLEOTIDE SEQUENCE [LARGE SCALE GENOMIC DNA]</scope>
    <source>
        <strain evidence="16 17">S20-91</strain>
    </source>
</reference>
<evidence type="ECO:0000256" key="3">
    <source>
        <dbReference type="ARBA" id="ARBA00012438"/>
    </source>
</evidence>
<keyword evidence="7" id="KW-0547">Nucleotide-binding</keyword>
<evidence type="ECO:0000256" key="4">
    <source>
        <dbReference type="ARBA" id="ARBA00022475"/>
    </source>
</evidence>
<dbReference type="CDD" id="cd00130">
    <property type="entry name" value="PAS"/>
    <property type="match status" value="1"/>
</dbReference>
<evidence type="ECO:0000256" key="5">
    <source>
        <dbReference type="ARBA" id="ARBA00022553"/>
    </source>
</evidence>
<dbReference type="PANTHER" id="PTHR43711">
    <property type="entry name" value="TWO-COMPONENT HISTIDINE KINASE"/>
    <property type="match status" value="1"/>
</dbReference>
<evidence type="ECO:0000256" key="1">
    <source>
        <dbReference type="ARBA" id="ARBA00000085"/>
    </source>
</evidence>
<evidence type="ECO:0000256" key="7">
    <source>
        <dbReference type="ARBA" id="ARBA00022741"/>
    </source>
</evidence>
<keyword evidence="5" id="KW-0597">Phosphoprotein</keyword>
<comment type="caution">
    <text evidence="16">The sequence shown here is derived from an EMBL/GenBank/DDBJ whole genome shotgun (WGS) entry which is preliminary data.</text>
</comment>
<keyword evidence="12" id="KW-1133">Transmembrane helix</keyword>
<dbReference type="Proteomes" id="UP000237839">
    <property type="component" value="Unassembled WGS sequence"/>
</dbReference>
<feature type="domain" description="PAS" evidence="14">
    <location>
        <begin position="127"/>
        <end position="199"/>
    </location>
</feature>
<evidence type="ECO:0000256" key="9">
    <source>
        <dbReference type="ARBA" id="ARBA00022840"/>
    </source>
</evidence>
<dbReference type="Pfam" id="PF02518">
    <property type="entry name" value="HATPase_c"/>
    <property type="match status" value="1"/>
</dbReference>
<keyword evidence="11 12" id="KW-0472">Membrane</keyword>
<dbReference type="PROSITE" id="PS50112">
    <property type="entry name" value="PAS"/>
    <property type="match status" value="1"/>
</dbReference>
<dbReference type="Gene3D" id="1.10.287.130">
    <property type="match status" value="1"/>
</dbReference>
<dbReference type="InterPro" id="IPR035965">
    <property type="entry name" value="PAS-like_dom_sf"/>
</dbReference>
<dbReference type="EC" id="2.7.13.3" evidence="3"/>
<evidence type="ECO:0000313" key="17">
    <source>
        <dbReference type="Proteomes" id="UP000237839"/>
    </source>
</evidence>
<dbReference type="CDD" id="cd16922">
    <property type="entry name" value="HATPase_EvgS-ArcB-TorS-like"/>
    <property type="match status" value="1"/>
</dbReference>
<dbReference type="Gene3D" id="3.30.450.20">
    <property type="entry name" value="PAS domain"/>
    <property type="match status" value="1"/>
</dbReference>
<evidence type="ECO:0000259" key="15">
    <source>
        <dbReference type="PROSITE" id="PS50113"/>
    </source>
</evidence>
<dbReference type="GO" id="GO:0005886">
    <property type="term" value="C:plasma membrane"/>
    <property type="evidence" value="ECO:0007669"/>
    <property type="project" value="UniProtKB-SubCell"/>
</dbReference>
<name>A0A2S9H1I4_9BURK</name>
<comment type="subcellular location">
    <subcellularLocation>
        <location evidence="2">Cell membrane</location>
    </subcellularLocation>
</comment>
<keyword evidence="6" id="KW-0808">Transferase</keyword>
<keyword evidence="4" id="KW-1003">Cell membrane</keyword>
<dbReference type="SUPFAM" id="SSF55785">
    <property type="entry name" value="PYP-like sensor domain (PAS domain)"/>
    <property type="match status" value="1"/>
</dbReference>
<keyword evidence="12" id="KW-0812">Transmembrane</keyword>
<feature type="transmembrane region" description="Helical" evidence="12">
    <location>
        <begin position="40"/>
        <end position="60"/>
    </location>
</feature>
<dbReference type="InterPro" id="IPR013655">
    <property type="entry name" value="PAS_fold_3"/>
</dbReference>
<dbReference type="NCBIfam" id="TIGR00229">
    <property type="entry name" value="sensory_box"/>
    <property type="match status" value="1"/>
</dbReference>
<evidence type="ECO:0000256" key="10">
    <source>
        <dbReference type="ARBA" id="ARBA00023012"/>
    </source>
</evidence>
<sequence>MKNNPAQSEHLADGMSADVDAKLNANPPWQVRHLVTHKNFPVLVSFAAFFAVTLLGWLLLSRIVTLSNSAESTGLVLTLVVFVVGASISLLLFLLMSTNLQQRDRALGMAHAMTEEIRLQSEKLSFSQERFELAIRGANDGLWDRDLVQGTAYYSPRWKSMLGYSENELPSSQEEWMKRVHPEDLAFILRKEKLCLDGKIERFQNEYRLRHKNGSYIWILDRGLILFNANGTATRFIGVISDISEQKRLEKLKSEFISTVSHELRTPLTSIAASLGLLEAGVFGELPSKALGLVNIASKNSKRLTTLVNDILDMEKLLSGKTVFRTDEIDLVELIKQSMELNAEFASSFGVNFTLSSSTGFRSVIGDKDRLLQVMANLMSNATKFSHFGGSVEIRLVQQDRCVRVEIEDRGAGIPVDFRHRMFGEFAQADSSDTRQQGGTGLGLNITKKLVERMGGEIGYISEFGQGSTFWFTMPSTSSWHFSVKT</sequence>